<evidence type="ECO:0000313" key="3">
    <source>
        <dbReference type="Proteomes" id="UP000235619"/>
    </source>
</evidence>
<dbReference type="Gene3D" id="3.40.50.300">
    <property type="entry name" value="P-loop containing nucleotide triphosphate hydrolases"/>
    <property type="match status" value="1"/>
</dbReference>
<gene>
    <name evidence="2" type="ORF">C0169_04825</name>
</gene>
<feature type="non-terminal residue" evidence="2">
    <location>
        <position position="149"/>
    </location>
</feature>
<name>A0A2N7QC74_9BACT</name>
<evidence type="ECO:0000256" key="1">
    <source>
        <dbReference type="SAM" id="MobiDB-lite"/>
    </source>
</evidence>
<dbReference type="InterPro" id="IPR027417">
    <property type="entry name" value="P-loop_NTPase"/>
</dbReference>
<evidence type="ECO:0000313" key="2">
    <source>
        <dbReference type="EMBL" id="PMP96087.1"/>
    </source>
</evidence>
<dbReference type="Proteomes" id="UP000235619">
    <property type="component" value="Unassembled WGS sequence"/>
</dbReference>
<feature type="compositionally biased region" description="Basic and acidic residues" evidence="1">
    <location>
        <begin position="20"/>
        <end position="29"/>
    </location>
</feature>
<protein>
    <recommendedName>
        <fullName evidence="4">Helicase HerA central domain-containing protein</fullName>
    </recommendedName>
</protein>
<comment type="caution">
    <text evidence="2">The sequence shown here is derived from an EMBL/GenBank/DDBJ whole genome shotgun (WGS) entry which is preliminary data.</text>
</comment>
<feature type="region of interest" description="Disordered" evidence="1">
    <location>
        <begin position="1"/>
        <end position="34"/>
    </location>
</feature>
<accession>A0A2N7QC74</accession>
<dbReference type="AlphaFoldDB" id="A0A2N7QC74"/>
<organism evidence="2 3">
    <name type="scientific">Thermodesulfobacterium geofontis</name>
    <dbReference type="NCBI Taxonomy" id="1295609"/>
    <lineage>
        <taxon>Bacteria</taxon>
        <taxon>Pseudomonadati</taxon>
        <taxon>Thermodesulfobacteriota</taxon>
        <taxon>Thermodesulfobacteria</taxon>
        <taxon>Thermodesulfobacteriales</taxon>
        <taxon>Thermodesulfobacteriaceae</taxon>
        <taxon>Thermodesulfobacterium</taxon>
    </lineage>
</organism>
<proteinExistence type="predicted"/>
<dbReference type="CDD" id="cd01127">
    <property type="entry name" value="TrwB_TraG_TraD_VirD4"/>
    <property type="match status" value="1"/>
</dbReference>
<evidence type="ECO:0008006" key="4">
    <source>
        <dbReference type="Google" id="ProtNLM"/>
    </source>
</evidence>
<dbReference type="EMBL" id="PNJD01000293">
    <property type="protein sequence ID" value="PMP96087.1"/>
    <property type="molecule type" value="Genomic_DNA"/>
</dbReference>
<reference evidence="2 3" key="1">
    <citation type="submission" date="2018-01" db="EMBL/GenBank/DDBJ databases">
        <title>Metagenomic assembled genomes from two thermal pools in the Uzon Caldera, Kamchatka, Russia.</title>
        <authorList>
            <person name="Wilkins L."/>
            <person name="Ettinger C."/>
        </authorList>
    </citation>
    <scope>NUCLEOTIDE SEQUENCE [LARGE SCALE GENOMIC DNA]</scope>
    <source>
        <strain evidence="2">ARK-04</strain>
    </source>
</reference>
<dbReference type="SUPFAM" id="SSF52540">
    <property type="entry name" value="P-loop containing nucleoside triphosphate hydrolases"/>
    <property type="match status" value="1"/>
</dbReference>
<feature type="compositionally biased region" description="Basic and acidic residues" evidence="1">
    <location>
        <begin position="1"/>
        <end position="11"/>
    </location>
</feature>
<sequence>MEDFKENKEGFEYPVPYIERPPKKKEPSKPKSPVDTLIEISNKRKKNIKQNYYFDLHLGKGCILDLEEIEKGEMDIFIDFPTRLQHIGCIGTTGTGKTRLMIHMIVQDILAGNSVFIVDPKYDDVLLSSVITAACAAGRLDDVIYFNPI</sequence>